<feature type="compositionally biased region" description="Polar residues" evidence="1">
    <location>
        <begin position="43"/>
        <end position="53"/>
    </location>
</feature>
<dbReference type="HOGENOM" id="CLU_3069396_0_0_1"/>
<dbReference type="AlphaFoldDB" id="A0A0D0DBX2"/>
<evidence type="ECO:0000313" key="2">
    <source>
        <dbReference type="EMBL" id="KIK81616.1"/>
    </source>
</evidence>
<evidence type="ECO:0000256" key="1">
    <source>
        <dbReference type="SAM" id="MobiDB-lite"/>
    </source>
</evidence>
<accession>A0A0D0DBX2</accession>
<organism evidence="2 3">
    <name type="scientific">Paxillus rubicundulus Ve08.2h10</name>
    <dbReference type="NCBI Taxonomy" id="930991"/>
    <lineage>
        <taxon>Eukaryota</taxon>
        <taxon>Fungi</taxon>
        <taxon>Dikarya</taxon>
        <taxon>Basidiomycota</taxon>
        <taxon>Agaricomycotina</taxon>
        <taxon>Agaricomycetes</taxon>
        <taxon>Agaricomycetidae</taxon>
        <taxon>Boletales</taxon>
        <taxon>Paxilineae</taxon>
        <taxon>Paxillaceae</taxon>
        <taxon>Paxillus</taxon>
    </lineage>
</organism>
<sequence length="53" mass="5791">MHGSRAMKSPASQEADVWRIPNIHPRLDVVIQKHPHPAPEDLGSQQVDTALGA</sequence>
<reference evidence="3" key="2">
    <citation type="submission" date="2015-01" db="EMBL/GenBank/DDBJ databases">
        <title>Evolutionary Origins and Diversification of the Mycorrhizal Mutualists.</title>
        <authorList>
            <consortium name="DOE Joint Genome Institute"/>
            <consortium name="Mycorrhizal Genomics Consortium"/>
            <person name="Kohler A."/>
            <person name="Kuo A."/>
            <person name="Nagy L.G."/>
            <person name="Floudas D."/>
            <person name="Copeland A."/>
            <person name="Barry K.W."/>
            <person name="Cichocki N."/>
            <person name="Veneault-Fourrey C."/>
            <person name="LaButti K."/>
            <person name="Lindquist E.A."/>
            <person name="Lipzen A."/>
            <person name="Lundell T."/>
            <person name="Morin E."/>
            <person name="Murat C."/>
            <person name="Riley R."/>
            <person name="Ohm R."/>
            <person name="Sun H."/>
            <person name="Tunlid A."/>
            <person name="Henrissat B."/>
            <person name="Grigoriev I.V."/>
            <person name="Hibbett D.S."/>
            <person name="Martin F."/>
        </authorList>
    </citation>
    <scope>NUCLEOTIDE SEQUENCE [LARGE SCALE GENOMIC DNA]</scope>
    <source>
        <strain evidence="3">Ve08.2h10</strain>
    </source>
</reference>
<protein>
    <submittedName>
        <fullName evidence="2">Uncharacterized protein</fullName>
    </submittedName>
</protein>
<gene>
    <name evidence="2" type="ORF">PAXRUDRAFT_832722</name>
</gene>
<dbReference type="Proteomes" id="UP000054538">
    <property type="component" value="Unassembled WGS sequence"/>
</dbReference>
<proteinExistence type="predicted"/>
<dbReference type="InParanoid" id="A0A0D0DBX2"/>
<reference evidence="2 3" key="1">
    <citation type="submission" date="2014-04" db="EMBL/GenBank/DDBJ databases">
        <authorList>
            <consortium name="DOE Joint Genome Institute"/>
            <person name="Kuo A."/>
            <person name="Kohler A."/>
            <person name="Jargeat P."/>
            <person name="Nagy L.G."/>
            <person name="Floudas D."/>
            <person name="Copeland A."/>
            <person name="Barry K.W."/>
            <person name="Cichocki N."/>
            <person name="Veneault-Fourrey C."/>
            <person name="LaButti K."/>
            <person name="Lindquist E.A."/>
            <person name="Lipzen A."/>
            <person name="Lundell T."/>
            <person name="Morin E."/>
            <person name="Murat C."/>
            <person name="Sun H."/>
            <person name="Tunlid A."/>
            <person name="Henrissat B."/>
            <person name="Grigoriev I.V."/>
            <person name="Hibbett D.S."/>
            <person name="Martin F."/>
            <person name="Nordberg H.P."/>
            <person name="Cantor M.N."/>
            <person name="Hua S.X."/>
        </authorList>
    </citation>
    <scope>NUCLEOTIDE SEQUENCE [LARGE SCALE GENOMIC DNA]</scope>
    <source>
        <strain evidence="2 3">Ve08.2h10</strain>
    </source>
</reference>
<name>A0A0D0DBX2_9AGAM</name>
<feature type="region of interest" description="Disordered" evidence="1">
    <location>
        <begin position="32"/>
        <end position="53"/>
    </location>
</feature>
<keyword evidence="3" id="KW-1185">Reference proteome</keyword>
<evidence type="ECO:0000313" key="3">
    <source>
        <dbReference type="Proteomes" id="UP000054538"/>
    </source>
</evidence>
<dbReference type="EMBL" id="KN825763">
    <property type="protein sequence ID" value="KIK81616.1"/>
    <property type="molecule type" value="Genomic_DNA"/>
</dbReference>